<protein>
    <submittedName>
        <fullName evidence="2">Uncharacterized protein</fullName>
    </submittedName>
</protein>
<keyword evidence="1" id="KW-1133">Transmembrane helix</keyword>
<dbReference type="HOGENOM" id="CLU_854921_0_0_6"/>
<name>A0A010SST5_PSEFL</name>
<evidence type="ECO:0000256" key="1">
    <source>
        <dbReference type="SAM" id="Phobius"/>
    </source>
</evidence>
<dbReference type="PATRIC" id="fig|1042209.11.peg.2931"/>
<dbReference type="RefSeq" id="WP_019691115.1">
    <property type="nucleotide sequence ID" value="NZ_AFOY02000015.1"/>
</dbReference>
<accession>A0A010SST5</accession>
<feature type="transmembrane region" description="Helical" evidence="1">
    <location>
        <begin position="228"/>
        <end position="249"/>
    </location>
</feature>
<evidence type="ECO:0000313" key="2">
    <source>
        <dbReference type="EMBL" id="EXF94048.1"/>
    </source>
</evidence>
<keyword evidence="1" id="KW-0812">Transmembrane</keyword>
<dbReference type="AlphaFoldDB" id="A0A010SST5"/>
<proteinExistence type="predicted"/>
<sequence>MMIIKADYVSVEKDEFEGLTTIEHLRHCRHRGGSNELTLSWRRNIRQTSDRMILDLEIKTSRSGGWMPSQLVILADDQRIELKYFPSKVCDYRGGDLFEVGMFFLDPAPGALRTLCDAASLKLKIHSVEKNEYTLLPEELCTQLQLQARQFYNNAFDQTMYIDAVTGTAARTENDTFASQIAQREARYRSLCNHRLIWGLVWGGIFSGLCLIPVFWKVSFSSSETDLAIMAGLLSSLSWLVPHVQILWIELQKNKECPRCHHRAIKLTGYREDIYQVRSVEQIVNDRLTGNRKSRQVTVTDHEVTQNFACMDCRHKWTRSHIARGF</sequence>
<gene>
    <name evidence="2" type="ORF">HK44_002915</name>
</gene>
<reference evidence="2 3" key="1">
    <citation type="journal article" date="2011" name="J. Bacteriol.">
        <title>Draft genome sequence of the polycyclic aromatic hydrocarbon-degrading, genetically engineered bioluminescent bioreporter Pseudomonas fluorescens HK44.</title>
        <authorList>
            <person name="Chauhan A."/>
            <person name="Layton A.C."/>
            <person name="Williams D.E."/>
            <person name="Smartt A.E."/>
            <person name="Ripp S."/>
            <person name="Karpinets T.V."/>
            <person name="Brown S.D."/>
            <person name="Sayler G.S."/>
        </authorList>
    </citation>
    <scope>NUCLEOTIDE SEQUENCE [LARGE SCALE GENOMIC DNA]</scope>
    <source>
        <strain evidence="2 3">HK44</strain>
    </source>
</reference>
<keyword evidence="1" id="KW-0472">Membrane</keyword>
<organism evidence="2 3">
    <name type="scientific">Pseudomonas fluorescens HK44</name>
    <dbReference type="NCBI Taxonomy" id="1042209"/>
    <lineage>
        <taxon>Bacteria</taxon>
        <taxon>Pseudomonadati</taxon>
        <taxon>Pseudomonadota</taxon>
        <taxon>Gammaproteobacteria</taxon>
        <taxon>Pseudomonadales</taxon>
        <taxon>Pseudomonadaceae</taxon>
        <taxon>Pseudomonas</taxon>
    </lineage>
</organism>
<evidence type="ECO:0000313" key="3">
    <source>
        <dbReference type="Proteomes" id="UP000022611"/>
    </source>
</evidence>
<feature type="transmembrane region" description="Helical" evidence="1">
    <location>
        <begin position="196"/>
        <end position="216"/>
    </location>
</feature>
<comment type="caution">
    <text evidence="2">The sequence shown here is derived from an EMBL/GenBank/DDBJ whole genome shotgun (WGS) entry which is preliminary data.</text>
</comment>
<dbReference type="Proteomes" id="UP000022611">
    <property type="component" value="Unassembled WGS sequence"/>
</dbReference>
<dbReference type="EMBL" id="AFOY02000015">
    <property type="protein sequence ID" value="EXF94048.1"/>
    <property type="molecule type" value="Genomic_DNA"/>
</dbReference>